<dbReference type="SUPFAM" id="SSF55486">
    <property type="entry name" value="Metalloproteases ('zincins'), catalytic domain"/>
    <property type="match status" value="1"/>
</dbReference>
<name>H3G841_PHYRM</name>
<evidence type="ECO:0000256" key="6">
    <source>
        <dbReference type="ARBA" id="ARBA00023049"/>
    </source>
</evidence>
<keyword evidence="6 7" id="KW-0482">Metalloprotease</keyword>
<dbReference type="InterPro" id="IPR045090">
    <property type="entry name" value="Pept_M3A_M3B"/>
</dbReference>
<protein>
    <recommendedName>
        <fullName evidence="8">Peptidase M3A/M3B catalytic domain-containing protein</fullName>
    </recommendedName>
</protein>
<dbReference type="VEuPathDB" id="FungiDB:KRP22_8298"/>
<keyword evidence="4 7" id="KW-0378">Hydrolase</keyword>
<dbReference type="GO" id="GO:0006508">
    <property type="term" value="P:proteolysis"/>
    <property type="evidence" value="ECO:0000318"/>
    <property type="project" value="GO_Central"/>
</dbReference>
<dbReference type="VEuPathDB" id="FungiDB:KRP23_13652"/>
<dbReference type="InterPro" id="IPR001567">
    <property type="entry name" value="Pept_M3A_M3B_dom"/>
</dbReference>
<proteinExistence type="inferred from homology"/>
<dbReference type="GO" id="GO:0006518">
    <property type="term" value="P:peptide metabolic process"/>
    <property type="evidence" value="ECO:0000318"/>
    <property type="project" value="GO_Central"/>
</dbReference>
<dbReference type="FunCoup" id="H3G841">
    <property type="interactions" value="254"/>
</dbReference>
<dbReference type="Proteomes" id="UP000005238">
    <property type="component" value="Unassembled WGS sequence"/>
</dbReference>
<evidence type="ECO:0000313" key="10">
    <source>
        <dbReference type="Proteomes" id="UP000005238"/>
    </source>
</evidence>
<dbReference type="EMBL" id="DS566095">
    <property type="status" value="NOT_ANNOTATED_CDS"/>
    <property type="molecule type" value="Genomic_DNA"/>
</dbReference>
<comment type="cofactor">
    <cofactor evidence="7">
        <name>Zn(2+)</name>
        <dbReference type="ChEBI" id="CHEBI:29105"/>
    </cofactor>
    <text evidence="7">Binds 1 zinc ion.</text>
</comment>
<comment type="similarity">
    <text evidence="1 7">Belongs to the peptidase M3 family.</text>
</comment>
<accession>H3G841</accession>
<dbReference type="CDD" id="cd06455">
    <property type="entry name" value="M3A_TOP"/>
    <property type="match status" value="1"/>
</dbReference>
<dbReference type="InterPro" id="IPR024079">
    <property type="entry name" value="MetalloPept_cat_dom_sf"/>
</dbReference>
<dbReference type="HOGENOM" id="CLU_001805_2_1_1"/>
<dbReference type="GO" id="GO:0004222">
    <property type="term" value="F:metalloendopeptidase activity"/>
    <property type="evidence" value="ECO:0000318"/>
    <property type="project" value="GO_Central"/>
</dbReference>
<keyword evidence="10" id="KW-1185">Reference proteome</keyword>
<dbReference type="Pfam" id="PF01432">
    <property type="entry name" value="Peptidase_M3"/>
    <property type="match status" value="1"/>
</dbReference>
<dbReference type="InterPro" id="IPR024077">
    <property type="entry name" value="Neurolysin/TOP_dom2"/>
</dbReference>
<dbReference type="GO" id="GO:0046872">
    <property type="term" value="F:metal ion binding"/>
    <property type="evidence" value="ECO:0007669"/>
    <property type="project" value="UniProtKB-UniRule"/>
</dbReference>
<sequence length="584" mass="66851">TKADEAIEDFSVQRSMRADVYKAIHTLYKSAAYQKLDTVTQRYVRRLVQDFERNGLQLPEHKQKEVQAWKQKLSKLGIQFQQNLSEETIEVTFAHGALKGLSDDFIAALEKGDDGKYKIALSYPTVFPILNTCTVESTRKAVEYAFNRRCISTNVAILEEMLEIRHKVALALGYENHAAYVLEQRMAESPEKVKTFLNDLDNKLVPLAKKDLDSLLKLKEADCDRNDWKFDGKINMWDFRFYMDQFVKKHCSIDSEKLREYFPLAHVTTELLSMYQELLSLKFVEISQPHVWHKDVRMFAVYDARPGKVGNLVGHFYLDLFPRQGKYGHAACFTLQQGCANSEGVREYPAAAMVANFNAPTRSKPSLLGHQEVVTYFHEFGHVMHCLCSEVDIPRFAGTRVERDFVEAPSQMLENWCWEKEPLQRLSSHYETGKKLSDDLVARLISTKNANTGLLNKRQLLFATFDQTIHSKAKSNTAQLLKQLQTEIMLIDMTPDTNFAGSFGHLAGGYDAQYYGYMWSEVFSMDMFVSRFKKEGLMNPKTGLAYRELILARGGSVDASVMLKEFLGREPNQDAFLLSKGLKV</sequence>
<dbReference type="OMA" id="KNFQSAM"/>
<keyword evidence="3 7" id="KW-0479">Metal-binding</keyword>
<dbReference type="PANTHER" id="PTHR11804:SF82">
    <property type="entry name" value="THIMET OLIGOPEPTIDASE-RELATED"/>
    <property type="match status" value="1"/>
</dbReference>
<evidence type="ECO:0000313" key="9">
    <source>
        <dbReference type="EnsemblProtists" id="Phyra54926"/>
    </source>
</evidence>
<evidence type="ECO:0000259" key="8">
    <source>
        <dbReference type="Pfam" id="PF01432"/>
    </source>
</evidence>
<dbReference type="STRING" id="164328.H3G841"/>
<dbReference type="Gene3D" id="1.20.1050.40">
    <property type="entry name" value="Endopeptidase. Chain P, domain 1"/>
    <property type="match status" value="1"/>
</dbReference>
<dbReference type="AlphaFoldDB" id="H3G841"/>
<dbReference type="FunFam" id="3.40.390.10:FF:000006">
    <property type="entry name" value="Thimet oligopeptidase 1"/>
    <property type="match status" value="1"/>
</dbReference>
<evidence type="ECO:0000256" key="7">
    <source>
        <dbReference type="RuleBase" id="RU003435"/>
    </source>
</evidence>
<reference evidence="9" key="2">
    <citation type="submission" date="2015-06" db="UniProtKB">
        <authorList>
            <consortium name="EnsemblProtists"/>
        </authorList>
    </citation>
    <scope>IDENTIFICATION</scope>
    <source>
        <strain evidence="9">Pr102</strain>
    </source>
</reference>
<dbReference type="Gene3D" id="3.40.390.10">
    <property type="entry name" value="Collagenase (Catalytic Domain)"/>
    <property type="match status" value="1"/>
</dbReference>
<keyword evidence="5 7" id="KW-0862">Zinc</keyword>
<evidence type="ECO:0000256" key="1">
    <source>
        <dbReference type="ARBA" id="ARBA00006040"/>
    </source>
</evidence>
<organism evidence="9 10">
    <name type="scientific">Phytophthora ramorum</name>
    <name type="common">Sudden oak death agent</name>
    <dbReference type="NCBI Taxonomy" id="164328"/>
    <lineage>
        <taxon>Eukaryota</taxon>
        <taxon>Sar</taxon>
        <taxon>Stramenopiles</taxon>
        <taxon>Oomycota</taxon>
        <taxon>Peronosporomycetes</taxon>
        <taxon>Peronosporales</taxon>
        <taxon>Peronosporaceae</taxon>
        <taxon>Phytophthora</taxon>
    </lineage>
</organism>
<keyword evidence="2 7" id="KW-0645">Protease</keyword>
<evidence type="ECO:0000256" key="2">
    <source>
        <dbReference type="ARBA" id="ARBA00022670"/>
    </source>
</evidence>
<dbReference type="EnsemblProtists" id="Phyra54926">
    <property type="protein sequence ID" value="Phyra54926"/>
    <property type="gene ID" value="Phyra54926"/>
</dbReference>
<feature type="domain" description="Peptidase M3A/M3B catalytic" evidence="8">
    <location>
        <begin position="130"/>
        <end position="580"/>
    </location>
</feature>
<dbReference type="PANTHER" id="PTHR11804">
    <property type="entry name" value="PROTEASE M3 THIMET OLIGOPEPTIDASE-RELATED"/>
    <property type="match status" value="1"/>
</dbReference>
<dbReference type="InterPro" id="IPR024080">
    <property type="entry name" value="Neurolysin/TOP_N"/>
</dbReference>
<dbReference type="Gene3D" id="1.10.1370.10">
    <property type="entry name" value="Neurolysin, domain 3"/>
    <property type="match status" value="1"/>
</dbReference>
<reference evidence="10" key="1">
    <citation type="journal article" date="2006" name="Science">
        <title>Phytophthora genome sequences uncover evolutionary origins and mechanisms of pathogenesis.</title>
        <authorList>
            <person name="Tyler B.M."/>
            <person name="Tripathy S."/>
            <person name="Zhang X."/>
            <person name="Dehal P."/>
            <person name="Jiang R.H."/>
            <person name="Aerts A."/>
            <person name="Arredondo F.D."/>
            <person name="Baxter L."/>
            <person name="Bensasson D."/>
            <person name="Beynon J.L."/>
            <person name="Chapman J."/>
            <person name="Damasceno C.M."/>
            <person name="Dorrance A.E."/>
            <person name="Dou D."/>
            <person name="Dickerman A.W."/>
            <person name="Dubchak I.L."/>
            <person name="Garbelotto M."/>
            <person name="Gijzen M."/>
            <person name="Gordon S.G."/>
            <person name="Govers F."/>
            <person name="Grunwald N.J."/>
            <person name="Huang W."/>
            <person name="Ivors K.L."/>
            <person name="Jones R.W."/>
            <person name="Kamoun S."/>
            <person name="Krampis K."/>
            <person name="Lamour K.H."/>
            <person name="Lee M.K."/>
            <person name="McDonald W.H."/>
            <person name="Medina M."/>
            <person name="Meijer H.J."/>
            <person name="Nordberg E.K."/>
            <person name="Maclean D.J."/>
            <person name="Ospina-Giraldo M.D."/>
            <person name="Morris P.F."/>
            <person name="Phuntumart V."/>
            <person name="Putnam N.H."/>
            <person name="Rash S."/>
            <person name="Rose J.K."/>
            <person name="Sakihama Y."/>
            <person name="Salamov A.A."/>
            <person name="Savidor A."/>
            <person name="Scheuring C.F."/>
            <person name="Smith B.M."/>
            <person name="Sobral B.W."/>
            <person name="Terry A."/>
            <person name="Torto-Alalibo T.A."/>
            <person name="Win J."/>
            <person name="Xu Z."/>
            <person name="Zhang H."/>
            <person name="Grigoriev I.V."/>
            <person name="Rokhsar D.S."/>
            <person name="Boore J.L."/>
        </authorList>
    </citation>
    <scope>NUCLEOTIDE SEQUENCE [LARGE SCALE GENOMIC DNA]</scope>
    <source>
        <strain evidence="10">Pr102</strain>
    </source>
</reference>
<evidence type="ECO:0000256" key="4">
    <source>
        <dbReference type="ARBA" id="ARBA00022801"/>
    </source>
</evidence>
<evidence type="ECO:0000256" key="5">
    <source>
        <dbReference type="ARBA" id="ARBA00022833"/>
    </source>
</evidence>
<dbReference type="eggNOG" id="KOG2089">
    <property type="taxonomic scope" value="Eukaryota"/>
</dbReference>
<evidence type="ECO:0000256" key="3">
    <source>
        <dbReference type="ARBA" id="ARBA00022723"/>
    </source>
</evidence>
<dbReference type="InParanoid" id="H3G841"/>